<feature type="region of interest" description="Disordered" evidence="1">
    <location>
        <begin position="113"/>
        <end position="144"/>
    </location>
</feature>
<protein>
    <submittedName>
        <fullName evidence="3">SWIB/MDM2 domain</fullName>
    </submittedName>
</protein>
<evidence type="ECO:0000313" key="3">
    <source>
        <dbReference type="EMBL" id="KAK6946327.1"/>
    </source>
</evidence>
<dbReference type="EMBL" id="JBAMMX010000002">
    <property type="protein sequence ID" value="KAK6946327.1"/>
    <property type="molecule type" value="Genomic_DNA"/>
</dbReference>
<keyword evidence="4" id="KW-1185">Reference proteome</keyword>
<organism evidence="3 4">
    <name type="scientific">Dillenia turbinata</name>
    <dbReference type="NCBI Taxonomy" id="194707"/>
    <lineage>
        <taxon>Eukaryota</taxon>
        <taxon>Viridiplantae</taxon>
        <taxon>Streptophyta</taxon>
        <taxon>Embryophyta</taxon>
        <taxon>Tracheophyta</taxon>
        <taxon>Spermatophyta</taxon>
        <taxon>Magnoliopsida</taxon>
        <taxon>eudicotyledons</taxon>
        <taxon>Gunneridae</taxon>
        <taxon>Pentapetalae</taxon>
        <taxon>Dilleniales</taxon>
        <taxon>Dilleniaceae</taxon>
        <taxon>Dillenia</taxon>
    </lineage>
</organism>
<evidence type="ECO:0000256" key="1">
    <source>
        <dbReference type="SAM" id="MobiDB-lite"/>
    </source>
</evidence>
<reference evidence="3 4" key="1">
    <citation type="submission" date="2023-12" db="EMBL/GenBank/DDBJ databases">
        <title>A high-quality genome assembly for Dillenia turbinata (Dilleniales).</title>
        <authorList>
            <person name="Chanderbali A."/>
        </authorList>
    </citation>
    <scope>NUCLEOTIDE SEQUENCE [LARGE SCALE GENOMIC DNA]</scope>
    <source>
        <strain evidence="3">LSX21</strain>
        <tissue evidence="3">Leaf</tissue>
    </source>
</reference>
<evidence type="ECO:0000259" key="2">
    <source>
        <dbReference type="PROSITE" id="PS51925"/>
    </source>
</evidence>
<proteinExistence type="predicted"/>
<dbReference type="AlphaFoldDB" id="A0AAN8WDG7"/>
<comment type="caution">
    <text evidence="3">The sequence shown here is derived from an EMBL/GenBank/DDBJ whole genome shotgun (WGS) entry which is preliminary data.</text>
</comment>
<gene>
    <name evidence="3" type="ORF">RJ641_013871</name>
</gene>
<dbReference type="PROSITE" id="PS51925">
    <property type="entry name" value="SWIB_MDM2"/>
    <property type="match status" value="1"/>
</dbReference>
<dbReference type="SUPFAM" id="SSF47592">
    <property type="entry name" value="SWIB/MDM2 domain"/>
    <property type="match status" value="1"/>
</dbReference>
<feature type="domain" description="DM2" evidence="2">
    <location>
        <begin position="221"/>
        <end position="300"/>
    </location>
</feature>
<dbReference type="PANTHER" id="PTHR46695">
    <property type="entry name" value="ZINC FINGER CCCH DOMAIN-CONTAINING PROTEIN 44-RELATED"/>
    <property type="match status" value="1"/>
</dbReference>
<evidence type="ECO:0000313" key="4">
    <source>
        <dbReference type="Proteomes" id="UP001370490"/>
    </source>
</evidence>
<accession>A0AAN8WDG7</accession>
<sequence length="302" mass="34109">MSYFVYDFRTSNEVDLDCFARVQIDLGQNHVVNYRKPDSTFPSIRVDKGLYEICMKTVTAVEMNEQRDNKMKFRVDFSNADRWEHLFRVYWKYLKKALSLTSNVLTQAKCAEKMSDTENKQVGDASKRGSGSAKDVGSRETEYLGKESNAMANETVPLSGTSILKPCDTKRRGSGSSPKDEVCDANKRASWTAKNVGTSNRWKLNLKQDLVPFAINAPTCIAVGPSKEPEEFVAQVKHGNTSALSQLGVRALLLEYISGNNLRHHHNSLIVCGSKLEKLFGKKFLRHFEMLNLLDEHFLLLT</sequence>
<dbReference type="Gene3D" id="1.10.245.10">
    <property type="entry name" value="SWIB/MDM2 domain"/>
    <property type="match status" value="1"/>
</dbReference>
<feature type="region of interest" description="Disordered" evidence="1">
    <location>
        <begin position="162"/>
        <end position="182"/>
    </location>
</feature>
<dbReference type="InterPro" id="IPR036885">
    <property type="entry name" value="SWIB_MDM2_dom_sf"/>
</dbReference>
<name>A0AAN8WDG7_9MAGN</name>
<feature type="compositionally biased region" description="Basic and acidic residues" evidence="1">
    <location>
        <begin position="113"/>
        <end position="127"/>
    </location>
</feature>
<dbReference type="Pfam" id="PF02201">
    <property type="entry name" value="SWIB"/>
    <property type="match status" value="1"/>
</dbReference>
<dbReference type="InterPro" id="IPR003121">
    <property type="entry name" value="SWIB_MDM2_domain"/>
</dbReference>
<dbReference type="Proteomes" id="UP001370490">
    <property type="component" value="Unassembled WGS sequence"/>
</dbReference>
<dbReference type="PANTHER" id="PTHR46695:SF5">
    <property type="entry name" value="RNA POLYMERASE-ASSOCIATED PROTEIN RTF1 HOMOLOG"/>
    <property type="match status" value="1"/>
</dbReference>